<dbReference type="RefSeq" id="WP_076095126.1">
    <property type="nucleotide sequence ID" value="NZ_MTHD01000003.1"/>
</dbReference>
<feature type="coiled-coil region" evidence="1">
    <location>
        <begin position="148"/>
        <end position="182"/>
    </location>
</feature>
<dbReference type="STRING" id="418702.BJN45_11030"/>
<dbReference type="InterPro" id="IPR008912">
    <property type="entry name" value="Uncharacterised_CoxE"/>
</dbReference>
<accession>A0A1R1I5B4</accession>
<sequence>MPISPIVIASESIRDEIGSSYSPLLASSNAIRSHVTDRIREWELATTSILDSRFPFLSQEQDFFDWHNRLQNPAISESDLAKAVDGYMDFCKETGHPANESFWRGQFKSKTPKTPIAQKRADDTSIGIRLLLNEWQKRMDRVRTEWELREIEARRAALMVELEKILRSLKSLRERLQELGLDTGLLLDLSKGSLTAQDIQQFERWAKYLAEDNGIRTLCELLGKIRQIELSEKIERVRSVTPVQANLPDINSREEIIGIRLGRDLEHVLPSELALLADPDTAILFDLKYVESSLMCFDMNGIQNIHRHVETEEERSIKEAEKQGPMVICIDTSGSMNGTPETVAKAVALFLATKAREQKRPCYLINFSTGIYTLDLSADIGMESLLRFLGMSFHGGTDVAPALEHALDKMEEDAYKNADLLIVSDFIMSELPEYSLSRIEGRRLDGNRFHSLVVGNCYMSHRLKTFFDNEWVYDPRTSRIHELVSFERNIIEKASVQ</sequence>
<keyword evidence="1" id="KW-0175">Coiled coil</keyword>
<evidence type="ECO:0008006" key="4">
    <source>
        <dbReference type="Google" id="ProtNLM"/>
    </source>
</evidence>
<dbReference type="SUPFAM" id="SSF53300">
    <property type="entry name" value="vWA-like"/>
    <property type="match status" value="1"/>
</dbReference>
<name>A0A1R1I5B4_9RHOO</name>
<evidence type="ECO:0000256" key="1">
    <source>
        <dbReference type="SAM" id="Coils"/>
    </source>
</evidence>
<evidence type="ECO:0000313" key="2">
    <source>
        <dbReference type="EMBL" id="OMG53932.1"/>
    </source>
</evidence>
<organism evidence="2 3">
    <name type="scientific">Azonexus hydrophilus</name>
    <dbReference type="NCBI Taxonomy" id="418702"/>
    <lineage>
        <taxon>Bacteria</taxon>
        <taxon>Pseudomonadati</taxon>
        <taxon>Pseudomonadota</taxon>
        <taxon>Betaproteobacteria</taxon>
        <taxon>Rhodocyclales</taxon>
        <taxon>Azonexaceae</taxon>
        <taxon>Azonexus</taxon>
    </lineage>
</organism>
<dbReference type="PANTHER" id="PTHR36846:SF1">
    <property type="entry name" value="PROTEIN VIAA"/>
    <property type="match status" value="1"/>
</dbReference>
<dbReference type="Pfam" id="PF05762">
    <property type="entry name" value="VWA_CoxE"/>
    <property type="match status" value="1"/>
</dbReference>
<dbReference type="AlphaFoldDB" id="A0A1R1I5B4"/>
<protein>
    <recommendedName>
        <fullName evidence="4">VWFA domain-containing protein</fullName>
    </recommendedName>
</protein>
<dbReference type="InterPro" id="IPR036465">
    <property type="entry name" value="vWFA_dom_sf"/>
</dbReference>
<proteinExistence type="predicted"/>
<reference evidence="2 3" key="1">
    <citation type="submission" date="2016-10" db="EMBL/GenBank/DDBJ databases">
        <title>Alkaliphiles isolated from bioreactors.</title>
        <authorList>
            <person name="Salah Z."/>
            <person name="Rout S.P."/>
            <person name="Humphreys P.N."/>
        </authorList>
    </citation>
    <scope>NUCLEOTIDE SEQUENCE [LARGE SCALE GENOMIC DNA]</scope>
    <source>
        <strain evidence="2 3">ZS02</strain>
    </source>
</reference>
<dbReference type="OrthoDB" id="387240at2"/>
<keyword evidence="3" id="KW-1185">Reference proteome</keyword>
<dbReference type="Proteomes" id="UP000187526">
    <property type="component" value="Unassembled WGS sequence"/>
</dbReference>
<evidence type="ECO:0000313" key="3">
    <source>
        <dbReference type="Proteomes" id="UP000187526"/>
    </source>
</evidence>
<dbReference type="GO" id="GO:0005829">
    <property type="term" value="C:cytosol"/>
    <property type="evidence" value="ECO:0007669"/>
    <property type="project" value="TreeGrafter"/>
</dbReference>
<dbReference type="EMBL" id="MTHD01000003">
    <property type="protein sequence ID" value="OMG53932.1"/>
    <property type="molecule type" value="Genomic_DNA"/>
</dbReference>
<dbReference type="PANTHER" id="PTHR36846">
    <property type="entry name" value="PROTEIN VIAA"/>
    <property type="match status" value="1"/>
</dbReference>
<comment type="caution">
    <text evidence="2">The sequence shown here is derived from an EMBL/GenBank/DDBJ whole genome shotgun (WGS) entry which is preliminary data.</text>
</comment>
<gene>
    <name evidence="2" type="ORF">BJN45_11030</name>
</gene>
<dbReference type="Gene3D" id="3.40.50.410">
    <property type="entry name" value="von Willebrand factor, type A domain"/>
    <property type="match status" value="1"/>
</dbReference>